<sequence length="81" mass="9663">RAEIVHWVSKSQQPFEIVGDRRFLSLMKMAGRPGYHLPHPRTVARDVRQVFSRTKQWIAEMLQKYDRKLSFTTDVWTVPNH</sequence>
<keyword evidence="5" id="KW-0539">Nucleus</keyword>
<dbReference type="SUPFAM" id="SSF140996">
    <property type="entry name" value="Hermes dimerisation domain"/>
    <property type="match status" value="1"/>
</dbReference>
<feature type="non-terminal residue" evidence="6">
    <location>
        <position position="81"/>
    </location>
</feature>
<keyword evidence="4" id="KW-0862">Zinc</keyword>
<dbReference type="GO" id="GO:0008270">
    <property type="term" value="F:zinc ion binding"/>
    <property type="evidence" value="ECO:0007669"/>
    <property type="project" value="UniProtKB-KW"/>
</dbReference>
<dbReference type="OrthoDB" id="2677917at2759"/>
<evidence type="ECO:0000313" key="6">
    <source>
        <dbReference type="EMBL" id="KIM54871.1"/>
    </source>
</evidence>
<comment type="subcellular location">
    <subcellularLocation>
        <location evidence="1">Nucleus</location>
    </subcellularLocation>
</comment>
<gene>
    <name evidence="6" type="ORF">SCLCIDRAFT_66796</name>
</gene>
<proteinExistence type="predicted"/>
<dbReference type="PANTHER" id="PTHR46481:SF10">
    <property type="entry name" value="ZINC FINGER BED DOMAIN-CONTAINING PROTEIN 39"/>
    <property type="match status" value="1"/>
</dbReference>
<dbReference type="InterPro" id="IPR052035">
    <property type="entry name" value="ZnF_BED_domain_contain"/>
</dbReference>
<evidence type="ECO:0000313" key="7">
    <source>
        <dbReference type="Proteomes" id="UP000053989"/>
    </source>
</evidence>
<keyword evidence="3" id="KW-0863">Zinc-finger</keyword>
<evidence type="ECO:0000256" key="1">
    <source>
        <dbReference type="ARBA" id="ARBA00004123"/>
    </source>
</evidence>
<organism evidence="6 7">
    <name type="scientific">Scleroderma citrinum Foug A</name>
    <dbReference type="NCBI Taxonomy" id="1036808"/>
    <lineage>
        <taxon>Eukaryota</taxon>
        <taxon>Fungi</taxon>
        <taxon>Dikarya</taxon>
        <taxon>Basidiomycota</taxon>
        <taxon>Agaricomycotina</taxon>
        <taxon>Agaricomycetes</taxon>
        <taxon>Agaricomycetidae</taxon>
        <taxon>Boletales</taxon>
        <taxon>Sclerodermatineae</taxon>
        <taxon>Sclerodermataceae</taxon>
        <taxon>Scleroderma</taxon>
    </lineage>
</organism>
<name>A0A0C3DFJ7_9AGAM</name>
<evidence type="ECO:0000256" key="3">
    <source>
        <dbReference type="ARBA" id="ARBA00022771"/>
    </source>
</evidence>
<dbReference type="HOGENOM" id="CLU_167975_1_0_1"/>
<protein>
    <submittedName>
        <fullName evidence="6">Uncharacterized protein</fullName>
    </submittedName>
</protein>
<evidence type="ECO:0000256" key="4">
    <source>
        <dbReference type="ARBA" id="ARBA00022833"/>
    </source>
</evidence>
<dbReference type="InParanoid" id="A0A0C3DFJ7"/>
<evidence type="ECO:0000256" key="5">
    <source>
        <dbReference type="ARBA" id="ARBA00023242"/>
    </source>
</evidence>
<feature type="non-terminal residue" evidence="6">
    <location>
        <position position="1"/>
    </location>
</feature>
<keyword evidence="7" id="KW-1185">Reference proteome</keyword>
<reference evidence="7" key="2">
    <citation type="submission" date="2015-01" db="EMBL/GenBank/DDBJ databases">
        <title>Evolutionary Origins and Diversification of the Mycorrhizal Mutualists.</title>
        <authorList>
            <consortium name="DOE Joint Genome Institute"/>
            <consortium name="Mycorrhizal Genomics Consortium"/>
            <person name="Kohler A."/>
            <person name="Kuo A."/>
            <person name="Nagy L.G."/>
            <person name="Floudas D."/>
            <person name="Copeland A."/>
            <person name="Barry K.W."/>
            <person name="Cichocki N."/>
            <person name="Veneault-Fourrey C."/>
            <person name="LaButti K."/>
            <person name="Lindquist E.A."/>
            <person name="Lipzen A."/>
            <person name="Lundell T."/>
            <person name="Morin E."/>
            <person name="Murat C."/>
            <person name="Riley R."/>
            <person name="Ohm R."/>
            <person name="Sun H."/>
            <person name="Tunlid A."/>
            <person name="Henrissat B."/>
            <person name="Grigoriev I.V."/>
            <person name="Hibbett D.S."/>
            <person name="Martin F."/>
        </authorList>
    </citation>
    <scope>NUCLEOTIDE SEQUENCE [LARGE SCALE GENOMIC DNA]</scope>
    <source>
        <strain evidence="7">Foug A</strain>
    </source>
</reference>
<accession>A0A0C3DFJ7</accession>
<dbReference type="PANTHER" id="PTHR46481">
    <property type="entry name" value="ZINC FINGER BED DOMAIN-CONTAINING PROTEIN 4"/>
    <property type="match status" value="1"/>
</dbReference>
<evidence type="ECO:0000256" key="2">
    <source>
        <dbReference type="ARBA" id="ARBA00022723"/>
    </source>
</evidence>
<dbReference type="EMBL" id="KN822145">
    <property type="protein sequence ID" value="KIM54871.1"/>
    <property type="molecule type" value="Genomic_DNA"/>
</dbReference>
<dbReference type="GO" id="GO:0005634">
    <property type="term" value="C:nucleus"/>
    <property type="evidence" value="ECO:0007669"/>
    <property type="project" value="UniProtKB-SubCell"/>
</dbReference>
<reference evidence="6 7" key="1">
    <citation type="submission" date="2014-04" db="EMBL/GenBank/DDBJ databases">
        <authorList>
            <consortium name="DOE Joint Genome Institute"/>
            <person name="Kuo A."/>
            <person name="Kohler A."/>
            <person name="Nagy L.G."/>
            <person name="Floudas D."/>
            <person name="Copeland A."/>
            <person name="Barry K.W."/>
            <person name="Cichocki N."/>
            <person name="Veneault-Fourrey C."/>
            <person name="LaButti K."/>
            <person name="Lindquist E.A."/>
            <person name="Lipzen A."/>
            <person name="Lundell T."/>
            <person name="Morin E."/>
            <person name="Murat C."/>
            <person name="Sun H."/>
            <person name="Tunlid A."/>
            <person name="Henrissat B."/>
            <person name="Grigoriev I.V."/>
            <person name="Hibbett D.S."/>
            <person name="Martin F."/>
            <person name="Nordberg H.P."/>
            <person name="Cantor M.N."/>
            <person name="Hua S.X."/>
        </authorList>
    </citation>
    <scope>NUCLEOTIDE SEQUENCE [LARGE SCALE GENOMIC DNA]</scope>
    <source>
        <strain evidence="6 7">Foug A</strain>
    </source>
</reference>
<dbReference type="AlphaFoldDB" id="A0A0C3DFJ7"/>
<dbReference type="Proteomes" id="UP000053989">
    <property type="component" value="Unassembled WGS sequence"/>
</dbReference>
<keyword evidence="2" id="KW-0479">Metal-binding</keyword>